<organism evidence="13 14">
    <name type="scientific">Steinernema carpocapsae</name>
    <name type="common">Entomopathogenic nematode</name>
    <dbReference type="NCBI Taxonomy" id="34508"/>
    <lineage>
        <taxon>Eukaryota</taxon>
        <taxon>Metazoa</taxon>
        <taxon>Ecdysozoa</taxon>
        <taxon>Nematoda</taxon>
        <taxon>Chromadorea</taxon>
        <taxon>Rhabditida</taxon>
        <taxon>Tylenchina</taxon>
        <taxon>Panagrolaimomorpha</taxon>
        <taxon>Strongyloidoidea</taxon>
        <taxon>Steinernematidae</taxon>
        <taxon>Steinernema</taxon>
    </lineage>
</organism>
<dbReference type="PANTHER" id="PTHR12860">
    <property type="entry name" value="SIGNAL RECOGNITION PARTICLE 68 KDA PROTEIN"/>
    <property type="match status" value="1"/>
</dbReference>
<evidence type="ECO:0000256" key="9">
    <source>
        <dbReference type="ARBA" id="ARBA00023242"/>
    </source>
</evidence>
<dbReference type="Pfam" id="PF16969">
    <property type="entry name" value="SRP68"/>
    <property type="match status" value="1"/>
</dbReference>
<evidence type="ECO:0000256" key="4">
    <source>
        <dbReference type="ARBA" id="ARBA00009352"/>
    </source>
</evidence>
<dbReference type="GO" id="GO:0008312">
    <property type="term" value="F:7S RNA binding"/>
    <property type="evidence" value="ECO:0007669"/>
    <property type="project" value="InterPro"/>
</dbReference>
<keyword evidence="5" id="KW-0963">Cytoplasm</keyword>
<comment type="similarity">
    <text evidence="4">Belongs to the SRP68 family.</text>
</comment>
<dbReference type="Gene3D" id="1.10.3450.40">
    <property type="entry name" value="Signal recognition particle, SRP68 subunit, RNA-binding domain"/>
    <property type="match status" value="1"/>
</dbReference>
<keyword evidence="10" id="KW-0687">Ribonucleoprotein</keyword>
<keyword evidence="8" id="KW-0733">Signal recognition particle</keyword>
<evidence type="ECO:0000313" key="14">
    <source>
        <dbReference type="Proteomes" id="UP000298663"/>
    </source>
</evidence>
<gene>
    <name evidence="13" type="ORF">L596_022758</name>
</gene>
<dbReference type="InterPro" id="IPR034652">
    <property type="entry name" value="SRP68-RBD"/>
</dbReference>
<dbReference type="EMBL" id="AZBU02000007">
    <property type="protein sequence ID" value="TKR70780.1"/>
    <property type="molecule type" value="Genomic_DNA"/>
</dbReference>
<accession>A0A4U5MMP4</accession>
<dbReference type="OrthoDB" id="10255118at2759"/>
<comment type="subcellular location">
    <subcellularLocation>
        <location evidence="2">Cytoplasm</location>
    </subcellularLocation>
    <subcellularLocation>
        <location evidence="1">Endoplasmic reticulum</location>
    </subcellularLocation>
    <subcellularLocation>
        <location evidence="3">Nucleus</location>
        <location evidence="3">Nucleolus</location>
    </subcellularLocation>
</comment>
<evidence type="ECO:0000256" key="12">
    <source>
        <dbReference type="ARBA" id="ARBA00083741"/>
    </source>
</evidence>
<evidence type="ECO:0000256" key="2">
    <source>
        <dbReference type="ARBA" id="ARBA00004496"/>
    </source>
</evidence>
<keyword evidence="7" id="KW-0694">RNA-binding</keyword>
<evidence type="ECO:0000256" key="3">
    <source>
        <dbReference type="ARBA" id="ARBA00004604"/>
    </source>
</evidence>
<dbReference type="GO" id="GO:0006614">
    <property type="term" value="P:SRP-dependent cotranslational protein targeting to membrane"/>
    <property type="evidence" value="ECO:0007669"/>
    <property type="project" value="InterPro"/>
</dbReference>
<dbReference type="GO" id="GO:0005829">
    <property type="term" value="C:cytosol"/>
    <property type="evidence" value="ECO:0007669"/>
    <property type="project" value="UniProtKB-ARBA"/>
</dbReference>
<keyword evidence="14" id="KW-1185">Reference proteome</keyword>
<evidence type="ECO:0000256" key="5">
    <source>
        <dbReference type="ARBA" id="ARBA00022490"/>
    </source>
</evidence>
<dbReference type="InterPro" id="IPR026258">
    <property type="entry name" value="SRP68"/>
</dbReference>
<keyword evidence="9" id="KW-0539">Nucleus</keyword>
<dbReference type="FunFam" id="1.10.3450.40:FF:000001">
    <property type="entry name" value="Signal recognition particle subunit SRP68"/>
    <property type="match status" value="1"/>
</dbReference>
<dbReference type="GO" id="GO:0005730">
    <property type="term" value="C:nucleolus"/>
    <property type="evidence" value="ECO:0007669"/>
    <property type="project" value="UniProtKB-SubCell"/>
</dbReference>
<dbReference type="PANTHER" id="PTHR12860:SF0">
    <property type="entry name" value="SIGNAL RECOGNITION PARTICLE SUBUNIT SRP68"/>
    <property type="match status" value="1"/>
</dbReference>
<dbReference type="CDD" id="cd15481">
    <property type="entry name" value="SRP68-RBD"/>
    <property type="match status" value="1"/>
</dbReference>
<evidence type="ECO:0000256" key="11">
    <source>
        <dbReference type="ARBA" id="ARBA00029498"/>
    </source>
</evidence>
<dbReference type="GO" id="GO:0005047">
    <property type="term" value="F:signal recognition particle binding"/>
    <property type="evidence" value="ECO:0007669"/>
    <property type="project" value="InterPro"/>
</dbReference>
<keyword evidence="6" id="KW-0256">Endoplasmic reticulum</keyword>
<dbReference type="Proteomes" id="UP000298663">
    <property type="component" value="Unassembled WGS sequence"/>
</dbReference>
<evidence type="ECO:0000256" key="6">
    <source>
        <dbReference type="ARBA" id="ARBA00022824"/>
    </source>
</evidence>
<dbReference type="GO" id="GO:0005786">
    <property type="term" value="C:signal recognition particle, endoplasmic reticulum targeting"/>
    <property type="evidence" value="ECO:0007669"/>
    <property type="project" value="UniProtKB-KW"/>
</dbReference>
<dbReference type="GO" id="GO:0030942">
    <property type="term" value="F:endoplasmic reticulum signal peptide binding"/>
    <property type="evidence" value="ECO:0007669"/>
    <property type="project" value="InterPro"/>
</dbReference>
<dbReference type="AlphaFoldDB" id="A0A4U5MMP4"/>
<proteinExistence type="inferred from homology"/>
<protein>
    <recommendedName>
        <fullName evidence="11">Signal recognition particle subunit SRP68</fullName>
    </recommendedName>
    <alternativeName>
        <fullName evidence="12">Signal recognition particle 68 kDa protein</fullName>
    </alternativeName>
</protein>
<dbReference type="STRING" id="34508.A0A4U5MMP4"/>
<name>A0A4U5MMP4_STECR</name>
<evidence type="ECO:0000313" key="13">
    <source>
        <dbReference type="EMBL" id="TKR70780.1"/>
    </source>
</evidence>
<reference evidence="13 14" key="2">
    <citation type="journal article" date="2019" name="G3 (Bethesda)">
        <title>Hybrid Assembly of the Genome of the Entomopathogenic Nematode Steinernema carpocapsae Identifies the X-Chromosome.</title>
        <authorList>
            <person name="Serra L."/>
            <person name="Macchietto M."/>
            <person name="Macias-Munoz A."/>
            <person name="McGill C.J."/>
            <person name="Rodriguez I.M."/>
            <person name="Rodriguez B."/>
            <person name="Murad R."/>
            <person name="Mortazavi A."/>
        </authorList>
    </citation>
    <scope>NUCLEOTIDE SEQUENCE [LARGE SCALE GENOMIC DNA]</scope>
    <source>
        <strain evidence="13 14">ALL</strain>
    </source>
</reference>
<dbReference type="InterPro" id="IPR038253">
    <property type="entry name" value="SRP68_N_sf"/>
</dbReference>
<sequence>MTVEAMEVDAPEVQTPVEPLPPFGTVSILHIIKDAQQKHGLRHKDYDRYMGYCGRRIERVRTSLKFKHTLKGKRKNAKFTLRPVTVESITEERFFDVVLFEAERCWAYAMALKQEAENDAESRKKFHKIRKLRKAVKHATQLEALAKQCDRADAATKLESQAYTAWIKGSLAFESHKWSEAYNFFNTVITSTSAWPASRRSLKWWNCSRPSAKKSVPR</sequence>
<evidence type="ECO:0000256" key="8">
    <source>
        <dbReference type="ARBA" id="ARBA00023135"/>
    </source>
</evidence>
<reference evidence="13 14" key="1">
    <citation type="journal article" date="2015" name="Genome Biol.">
        <title>Comparative genomics of Steinernema reveals deeply conserved gene regulatory networks.</title>
        <authorList>
            <person name="Dillman A.R."/>
            <person name="Macchietto M."/>
            <person name="Porter C.F."/>
            <person name="Rogers A."/>
            <person name="Williams B."/>
            <person name="Antoshechkin I."/>
            <person name="Lee M.M."/>
            <person name="Goodwin Z."/>
            <person name="Lu X."/>
            <person name="Lewis E.E."/>
            <person name="Goodrich-Blair H."/>
            <person name="Stock S.P."/>
            <person name="Adams B.J."/>
            <person name="Sternberg P.W."/>
            <person name="Mortazavi A."/>
        </authorList>
    </citation>
    <scope>NUCLEOTIDE SEQUENCE [LARGE SCALE GENOMIC DNA]</scope>
    <source>
        <strain evidence="13 14">ALL</strain>
    </source>
</reference>
<evidence type="ECO:0000256" key="10">
    <source>
        <dbReference type="ARBA" id="ARBA00023274"/>
    </source>
</evidence>
<evidence type="ECO:0000256" key="7">
    <source>
        <dbReference type="ARBA" id="ARBA00022884"/>
    </source>
</evidence>
<dbReference type="GO" id="GO:0005783">
    <property type="term" value="C:endoplasmic reticulum"/>
    <property type="evidence" value="ECO:0007669"/>
    <property type="project" value="UniProtKB-SubCell"/>
</dbReference>
<evidence type="ECO:0000256" key="1">
    <source>
        <dbReference type="ARBA" id="ARBA00004240"/>
    </source>
</evidence>
<comment type="caution">
    <text evidence="13">The sequence shown here is derived from an EMBL/GenBank/DDBJ whole genome shotgun (WGS) entry which is preliminary data.</text>
</comment>